<evidence type="ECO:0000256" key="5">
    <source>
        <dbReference type="ARBA" id="ARBA00022927"/>
    </source>
</evidence>
<dbReference type="InterPro" id="IPR057942">
    <property type="entry name" value="TPR_TNPO3_IPO13_3rd"/>
</dbReference>
<keyword evidence="4" id="KW-0677">Repeat</keyword>
<evidence type="ECO:0000256" key="3">
    <source>
        <dbReference type="ARBA" id="ARBA00022448"/>
    </source>
</evidence>
<dbReference type="Pfam" id="PF08389">
    <property type="entry name" value="Xpo1"/>
    <property type="match status" value="1"/>
</dbReference>
<comment type="similarity">
    <text evidence="2">Belongs to the importin beta family.</text>
</comment>
<dbReference type="AlphaFoldDB" id="A0A7S4FDD1"/>
<evidence type="ECO:0000256" key="6">
    <source>
        <dbReference type="ARBA" id="ARBA00023242"/>
    </source>
</evidence>
<evidence type="ECO:0000313" key="8">
    <source>
        <dbReference type="EMBL" id="CAE0788054.1"/>
    </source>
</evidence>
<protein>
    <recommendedName>
        <fullName evidence="7">Exportin-1/Importin-beta-like domain-containing protein</fullName>
    </recommendedName>
</protein>
<dbReference type="Pfam" id="PF24140">
    <property type="entry name" value="TPR_TNPO3_IPO13_3rd"/>
    <property type="match status" value="1"/>
</dbReference>
<dbReference type="InterPro" id="IPR058537">
    <property type="entry name" value="TPR_TNPO3_IPO13_4th"/>
</dbReference>
<comment type="subcellular location">
    <subcellularLocation>
        <location evidence="1">Nucleus</location>
    </subcellularLocation>
</comment>
<dbReference type="InterPro" id="IPR016024">
    <property type="entry name" value="ARM-type_fold"/>
</dbReference>
<gene>
    <name evidence="8" type="ORF">PCAR00345_LOCUS40762</name>
</gene>
<dbReference type="PANTHER" id="PTHR12363:SF33">
    <property type="entry name" value="IMPORTIN-13"/>
    <property type="match status" value="1"/>
</dbReference>
<dbReference type="Pfam" id="PF18806">
    <property type="entry name" value="Importin_rep_3"/>
    <property type="match status" value="1"/>
</dbReference>
<evidence type="ECO:0000256" key="1">
    <source>
        <dbReference type="ARBA" id="ARBA00004123"/>
    </source>
</evidence>
<sequence length="984" mass="107086">MENVRAAFLVQQSSGSTPQQLREANTWLESFQSTREAWTVADQLLSLTDDTPADNANSNGALTALNGGGVANGASRDPLLPSLHVFAAQTMRTKIVYDWAELPKESHAALRGSLIAHVVRFGQGPGPVLTQLCLAVATMALHMDEWRTVVPDLIQALTTPAESATTKLPCLLELLTVLPEEAENFKVAVLPKQREAFRQAVSAAGEQVLQLLGQVHAQCSTDLSLMNRTLRTLASWLRHASLPPSPLLSSPLLPFAFAATASPELFDAAADALVELVHYAHNGNAPEQLVGAVLPEVLKLQAQYDAARWEREDEDEARALCRIFTEMGEQYLHLLLTQRPEWALPTAAAVLRGASHPDPEIAEMTFNFWYILSEEIAGSGRALTEAQKTEYRQQFSETYLRLLEALRALAQFPPDSDSWHADRKDDFKRFRYAVGDVISDSCKVLSATRCLEHAYGTLSSQLPAFAADTANQWRPVEACVFCMRQMVSSNDPAFFTADVVSKMMQLLPTLPAVGELTNTCIRTVGTYANWLNRNPEGLTHMLTFVSQGLANDATSAAASQAMKHLCDACSEHLADASTVSQLIAMHVNTISLPLHCADRVDLIAALSFVLSQLELPSILPAMHAVADPLITKLSGYLAPADGARHSAPTEVANLLEQICALLRGVSPTSNTSSDLPQMQDAPHPCVQMLQELWQVLAAVFAKHGNDSRVMEKLCRCYKHTARNCGRAFVVLVPQLLPQVTSWFEVHPHSCFIYVCNVLISSFGDTPSLMPAFSEAYQRLSAATFRLLSLTSTIAENPDVVDDYFELSSKVLTRTPSLLLESPPQADGSPSLLVTVFQCGCAAMHIQHREAGRAVVRFFDCLLSQCVETRGMTSVSPASLAALRQLLQAHGVHLVTALIRSIAGVLPHSRVRFLSPVLRKLIRIDPAASRAWTESAVGAISSEVHADGATLVAALFSAEAAEDDKVISNATDAFSAACRRKRVIT</sequence>
<evidence type="ECO:0000256" key="4">
    <source>
        <dbReference type="ARBA" id="ARBA00022737"/>
    </source>
</evidence>
<feature type="domain" description="Exportin-1/Importin-beta-like" evidence="7">
    <location>
        <begin position="127"/>
        <end position="273"/>
    </location>
</feature>
<proteinExistence type="inferred from homology"/>
<keyword evidence="6" id="KW-0539">Nucleus</keyword>
<dbReference type="PANTHER" id="PTHR12363">
    <property type="entry name" value="TRANSPORTIN 3 AND IMPORTIN 13"/>
    <property type="match status" value="1"/>
</dbReference>
<accession>A0A7S4FDD1</accession>
<dbReference type="Pfam" id="PF24139">
    <property type="entry name" value="TPR_TNPO3_IPO13_4th"/>
    <property type="match status" value="1"/>
</dbReference>
<organism evidence="8">
    <name type="scientific">Chrysotila carterae</name>
    <name type="common">Marine alga</name>
    <name type="synonym">Syracosphaera carterae</name>
    <dbReference type="NCBI Taxonomy" id="13221"/>
    <lineage>
        <taxon>Eukaryota</taxon>
        <taxon>Haptista</taxon>
        <taxon>Haptophyta</taxon>
        <taxon>Prymnesiophyceae</taxon>
        <taxon>Isochrysidales</taxon>
        <taxon>Isochrysidaceae</taxon>
        <taxon>Chrysotila</taxon>
    </lineage>
</organism>
<name>A0A7S4FDD1_CHRCT</name>
<dbReference type="InterPro" id="IPR057941">
    <property type="entry name" value="TPR_TNPO3_IPO13_2nd"/>
</dbReference>
<dbReference type="GO" id="GO:0005634">
    <property type="term" value="C:nucleus"/>
    <property type="evidence" value="ECO:0007669"/>
    <property type="project" value="UniProtKB-SubCell"/>
</dbReference>
<dbReference type="SUPFAM" id="SSF48371">
    <property type="entry name" value="ARM repeat"/>
    <property type="match status" value="1"/>
</dbReference>
<dbReference type="InterPro" id="IPR013598">
    <property type="entry name" value="Exportin-1/Importin-b-like"/>
</dbReference>
<reference evidence="8" key="1">
    <citation type="submission" date="2021-01" db="EMBL/GenBank/DDBJ databases">
        <authorList>
            <person name="Corre E."/>
            <person name="Pelletier E."/>
            <person name="Niang G."/>
            <person name="Scheremetjew M."/>
            <person name="Finn R."/>
            <person name="Kale V."/>
            <person name="Holt S."/>
            <person name="Cochrane G."/>
            <person name="Meng A."/>
            <person name="Brown T."/>
            <person name="Cohen L."/>
        </authorList>
    </citation>
    <scope>NUCLEOTIDE SEQUENCE</scope>
    <source>
        <strain evidence="8">CCMP645</strain>
    </source>
</reference>
<dbReference type="InterPro" id="IPR051345">
    <property type="entry name" value="Importin_beta-like_NTR"/>
</dbReference>
<keyword evidence="5" id="KW-0653">Protein transport</keyword>
<dbReference type="GO" id="GO:0006606">
    <property type="term" value="P:protein import into nucleus"/>
    <property type="evidence" value="ECO:0007669"/>
    <property type="project" value="TreeGrafter"/>
</dbReference>
<evidence type="ECO:0000256" key="2">
    <source>
        <dbReference type="ARBA" id="ARBA00007991"/>
    </source>
</evidence>
<keyword evidence="3" id="KW-0813">Transport</keyword>
<dbReference type="EMBL" id="HBIZ01066485">
    <property type="protein sequence ID" value="CAE0788054.1"/>
    <property type="molecule type" value="Transcribed_RNA"/>
</dbReference>
<dbReference type="InterPro" id="IPR040520">
    <property type="entry name" value="Importin_rep_3"/>
</dbReference>
<dbReference type="Gene3D" id="1.25.10.10">
    <property type="entry name" value="Leucine-rich Repeat Variant"/>
    <property type="match status" value="1"/>
</dbReference>
<dbReference type="GO" id="GO:0005737">
    <property type="term" value="C:cytoplasm"/>
    <property type="evidence" value="ECO:0007669"/>
    <property type="project" value="TreeGrafter"/>
</dbReference>
<dbReference type="Pfam" id="PF24138">
    <property type="entry name" value="TPR_TNPO3_IPO13_2nd"/>
    <property type="match status" value="1"/>
</dbReference>
<evidence type="ECO:0000259" key="7">
    <source>
        <dbReference type="Pfam" id="PF08389"/>
    </source>
</evidence>
<dbReference type="InterPro" id="IPR011989">
    <property type="entry name" value="ARM-like"/>
</dbReference>